<sequence>MDGSSERSNRGIGGIGYSKVLGDVCSFSIRIDTQTVEASGSEINRM</sequence>
<dbReference type="HOGENOM" id="CLU_3178584_0_0_2"/>
<dbReference type="EMBL" id="CP004144">
    <property type="protein sequence ID" value="AGF95847.1"/>
    <property type="molecule type" value="Genomic_DNA"/>
</dbReference>
<dbReference type="AlphaFoldDB" id="M1P622"/>
<dbReference type="Proteomes" id="UP000011718">
    <property type="component" value="Chromosome"/>
</dbReference>
<evidence type="ECO:0000313" key="2">
    <source>
        <dbReference type="Proteomes" id="UP000011718"/>
    </source>
</evidence>
<reference evidence="1 2" key="1">
    <citation type="journal article" date="2013" name="Genome Announc.">
        <title>Complete Genome of a Methanosarcina mazei Strain Isolated from Sediment Samples from an Amazonian Flooded Area.</title>
        <authorList>
            <person name="Assis das Gracas D."/>
            <person name="Thiago Juca Ramos R."/>
            <person name="Vieira Araujo A.C."/>
            <person name="Zahlouth R."/>
            <person name="Ribeiro Carneiro A."/>
            <person name="Souza Lopes T."/>
            <person name="Azevedo Barauna R."/>
            <person name="Azevedo V."/>
            <person name="Cruz Schneider M.P."/>
            <person name="Pellizari V.H."/>
            <person name="Silva A."/>
        </authorList>
    </citation>
    <scope>NUCLEOTIDE SEQUENCE [LARGE SCALE GENOMIC DNA]</scope>
    <source>
        <strain evidence="1 2">Tuc01</strain>
    </source>
</reference>
<name>M1P622_METMZ</name>
<dbReference type="KEGG" id="mmaz:MmTuc01_0407"/>
<evidence type="ECO:0000313" key="1">
    <source>
        <dbReference type="EMBL" id="AGF95847.1"/>
    </source>
</evidence>
<organism evidence="1 2">
    <name type="scientific">Methanosarcina mazei Tuc01</name>
    <dbReference type="NCBI Taxonomy" id="1236903"/>
    <lineage>
        <taxon>Archaea</taxon>
        <taxon>Methanobacteriati</taxon>
        <taxon>Methanobacteriota</taxon>
        <taxon>Stenosarchaea group</taxon>
        <taxon>Methanomicrobia</taxon>
        <taxon>Methanosarcinales</taxon>
        <taxon>Methanosarcinaceae</taxon>
        <taxon>Methanosarcina</taxon>
    </lineage>
</organism>
<accession>M1P622</accession>
<protein>
    <submittedName>
        <fullName evidence="1">Uncharacterized protein</fullName>
    </submittedName>
</protein>
<proteinExistence type="predicted"/>
<gene>
    <name evidence="1" type="ORF">MmTuc01_0407</name>
</gene>
<dbReference type="BioCyc" id="MMAZ1236903:G139K-398-MONOMER"/>